<name>Q0FTZ0_SALBH</name>
<evidence type="ECO:0000256" key="1">
    <source>
        <dbReference type="SAM" id="MobiDB-lite"/>
    </source>
</evidence>
<keyword evidence="3" id="KW-1185">Reference proteome</keyword>
<evidence type="ECO:0000313" key="2">
    <source>
        <dbReference type="EMBL" id="EAU47609.1"/>
    </source>
</evidence>
<feature type="compositionally biased region" description="Polar residues" evidence="1">
    <location>
        <begin position="25"/>
        <end position="36"/>
    </location>
</feature>
<gene>
    <name evidence="2" type="ORF">R2601_19769</name>
</gene>
<dbReference type="STRING" id="314265.R2601_19769"/>
<reference evidence="2 3" key="1">
    <citation type="journal article" date="2010" name="J. Bacteriol.">
        <title>Genome sequences of Pelagibaca bermudensis HTCC2601T and Maritimibacter alkaliphilus HTCC2654T, the type strains of two marine Roseobacter genera.</title>
        <authorList>
            <person name="Thrash J.C."/>
            <person name="Cho J.C."/>
            <person name="Ferriera S."/>
            <person name="Johnson J."/>
            <person name="Vergin K.L."/>
            <person name="Giovannoni S.J."/>
        </authorList>
    </citation>
    <scope>NUCLEOTIDE SEQUENCE [LARGE SCALE GENOMIC DNA]</scope>
    <source>
        <strain evidence="3">DSM 26914 / JCM 13377 / KCTC 12554 / HTCC2601</strain>
    </source>
</reference>
<feature type="compositionally biased region" description="Low complexity" evidence="1">
    <location>
        <begin position="1"/>
        <end position="12"/>
    </location>
</feature>
<comment type="caution">
    <text evidence="2">The sequence shown here is derived from an EMBL/GenBank/DDBJ whole genome shotgun (WGS) entry which is preliminary data.</text>
</comment>
<dbReference type="Proteomes" id="UP000006230">
    <property type="component" value="Unassembled WGS sequence"/>
</dbReference>
<protein>
    <submittedName>
        <fullName evidence="2">Uncharacterized protein</fullName>
    </submittedName>
</protein>
<organism evidence="2 3">
    <name type="scientific">Salipiger bermudensis (strain DSM 26914 / JCM 13377 / KCTC 12554 / HTCC2601)</name>
    <name type="common">Pelagibaca bermudensis</name>
    <dbReference type="NCBI Taxonomy" id="314265"/>
    <lineage>
        <taxon>Bacteria</taxon>
        <taxon>Pseudomonadati</taxon>
        <taxon>Pseudomonadota</taxon>
        <taxon>Alphaproteobacteria</taxon>
        <taxon>Rhodobacterales</taxon>
        <taxon>Roseobacteraceae</taxon>
        <taxon>Salipiger</taxon>
    </lineage>
</organism>
<dbReference type="AlphaFoldDB" id="Q0FTZ0"/>
<dbReference type="OrthoDB" id="594865at2"/>
<dbReference type="HOGENOM" id="CLU_2258755_0_0_5"/>
<dbReference type="EMBL" id="AATQ01000005">
    <property type="protein sequence ID" value="EAU47609.1"/>
    <property type="molecule type" value="Genomic_DNA"/>
</dbReference>
<dbReference type="RefSeq" id="WP_007798531.1">
    <property type="nucleotide sequence ID" value="NZ_DS022276.1"/>
</dbReference>
<evidence type="ECO:0000313" key="3">
    <source>
        <dbReference type="Proteomes" id="UP000006230"/>
    </source>
</evidence>
<accession>Q0FTZ0</accession>
<feature type="region of interest" description="Disordered" evidence="1">
    <location>
        <begin position="1"/>
        <end position="45"/>
    </location>
</feature>
<proteinExistence type="predicted"/>
<sequence length="101" mass="10723">MDSPSESSVVSEVRQRPGCVETTEDSSAPGTPSVASASDLGSFEGARAGQAEMGIRNLRYEPVRSEGLTTWNFNRKTGACAEITTSDGRYSSVTMLPARDC</sequence>